<dbReference type="Gene3D" id="3.30.30.10">
    <property type="entry name" value="Knottin, scorpion toxin-like"/>
    <property type="match status" value="1"/>
</dbReference>
<keyword evidence="2" id="KW-0964">Secreted</keyword>
<accession>A0A103YK91</accession>
<dbReference type="InterPro" id="IPR003614">
    <property type="entry name" value="Knottins"/>
</dbReference>
<evidence type="ECO:0000256" key="5">
    <source>
        <dbReference type="SAM" id="MobiDB-lite"/>
    </source>
</evidence>
<evidence type="ECO:0000259" key="6">
    <source>
        <dbReference type="SMART" id="SM00505"/>
    </source>
</evidence>
<dbReference type="InterPro" id="IPR008176">
    <property type="entry name" value="Defensin_plant"/>
</dbReference>
<dbReference type="GO" id="GO:0006952">
    <property type="term" value="P:defense response"/>
    <property type="evidence" value="ECO:0007669"/>
    <property type="project" value="InterPro"/>
</dbReference>
<name>A0A103YK91_CYNCS</name>
<keyword evidence="8" id="KW-1185">Reference proteome</keyword>
<dbReference type="SUPFAM" id="SSF57095">
    <property type="entry name" value="Scorpion toxin-like"/>
    <property type="match status" value="1"/>
</dbReference>
<sequence length="168" mass="18738">MAVSRFLHLKPTPPPPEGGQPTPPEGGQPTPSPPEGEQPAPPPPEKGKLNPFEAGQPYPPECRIPPQDKLAAEELSRDINNNNFNESITIAKICEQPSKTWFGNCTDTQKCDKQCIEWEDARHGACRQRETKFMCFCYFSCGPNDWRPPVPPDCPRLPPKYVEGRLSS</sequence>
<comment type="caution">
    <text evidence="7">The sequence shown here is derived from an EMBL/GenBank/DDBJ whole genome shotgun (WGS) entry which is preliminary data.</text>
</comment>
<dbReference type="Pfam" id="PF00304">
    <property type="entry name" value="Gamma-thionin"/>
    <property type="match status" value="1"/>
</dbReference>
<dbReference type="PROSITE" id="PS00940">
    <property type="entry name" value="GAMMA_THIONIN"/>
    <property type="match status" value="1"/>
</dbReference>
<dbReference type="InterPro" id="IPR036574">
    <property type="entry name" value="Scorpion_toxin-like_sf"/>
</dbReference>
<reference evidence="7 8" key="1">
    <citation type="journal article" date="2016" name="Sci. Rep.">
        <title>The genome sequence of the outbreeding globe artichoke constructed de novo incorporating a phase-aware low-pass sequencing strategy of F1 progeny.</title>
        <authorList>
            <person name="Scaglione D."/>
            <person name="Reyes-Chin-Wo S."/>
            <person name="Acquadro A."/>
            <person name="Froenicke L."/>
            <person name="Portis E."/>
            <person name="Beitel C."/>
            <person name="Tirone M."/>
            <person name="Mauro R."/>
            <person name="Lo Monaco A."/>
            <person name="Mauromicale G."/>
            <person name="Faccioli P."/>
            <person name="Cattivelli L."/>
            <person name="Rieseberg L."/>
            <person name="Michelmore R."/>
            <person name="Lanteri S."/>
        </authorList>
    </citation>
    <scope>NUCLEOTIDE SEQUENCE [LARGE SCALE GENOMIC DNA]</scope>
    <source>
        <strain evidence="7">2C</strain>
    </source>
</reference>
<evidence type="ECO:0000256" key="3">
    <source>
        <dbReference type="ARBA" id="ARBA00022729"/>
    </source>
</evidence>
<dbReference type="Proteomes" id="UP000243975">
    <property type="component" value="Unassembled WGS sequence"/>
</dbReference>
<keyword evidence="4" id="KW-1015">Disulfide bond</keyword>
<keyword evidence="3" id="KW-0732">Signal</keyword>
<organism evidence="7 8">
    <name type="scientific">Cynara cardunculus var. scolymus</name>
    <name type="common">Globe artichoke</name>
    <name type="synonym">Cynara scolymus</name>
    <dbReference type="NCBI Taxonomy" id="59895"/>
    <lineage>
        <taxon>Eukaryota</taxon>
        <taxon>Viridiplantae</taxon>
        <taxon>Streptophyta</taxon>
        <taxon>Embryophyta</taxon>
        <taxon>Tracheophyta</taxon>
        <taxon>Spermatophyta</taxon>
        <taxon>Magnoliopsida</taxon>
        <taxon>eudicotyledons</taxon>
        <taxon>Gunneridae</taxon>
        <taxon>Pentapetalae</taxon>
        <taxon>asterids</taxon>
        <taxon>campanulids</taxon>
        <taxon>Asterales</taxon>
        <taxon>Asteraceae</taxon>
        <taxon>Carduoideae</taxon>
        <taxon>Cardueae</taxon>
        <taxon>Carduinae</taxon>
        <taxon>Cynara</taxon>
    </lineage>
</organism>
<dbReference type="SMART" id="SM00505">
    <property type="entry name" value="Knot1"/>
    <property type="match status" value="1"/>
</dbReference>
<evidence type="ECO:0000313" key="8">
    <source>
        <dbReference type="Proteomes" id="UP000243975"/>
    </source>
</evidence>
<dbReference type="AlphaFoldDB" id="A0A103YK91"/>
<feature type="compositionally biased region" description="Pro residues" evidence="5">
    <location>
        <begin position="11"/>
        <end position="44"/>
    </location>
</feature>
<dbReference type="GO" id="GO:0005576">
    <property type="term" value="C:extracellular region"/>
    <property type="evidence" value="ECO:0007669"/>
    <property type="project" value="UniProtKB-SubCell"/>
</dbReference>
<comment type="subcellular location">
    <subcellularLocation>
        <location evidence="1">Secreted</location>
    </subcellularLocation>
</comment>
<gene>
    <name evidence="7" type="ORF">Ccrd_010891</name>
</gene>
<evidence type="ECO:0000256" key="4">
    <source>
        <dbReference type="ARBA" id="ARBA00023157"/>
    </source>
</evidence>
<dbReference type="Gramene" id="KVI10699">
    <property type="protein sequence ID" value="KVI10699"/>
    <property type="gene ID" value="Ccrd_010891"/>
</dbReference>
<dbReference type="EMBL" id="LEKV01001003">
    <property type="protein sequence ID" value="KVI10699.1"/>
    <property type="molecule type" value="Genomic_DNA"/>
</dbReference>
<feature type="domain" description="Knottins-like" evidence="6">
    <location>
        <begin position="93"/>
        <end position="141"/>
    </location>
</feature>
<evidence type="ECO:0000313" key="7">
    <source>
        <dbReference type="EMBL" id="KVI10699.1"/>
    </source>
</evidence>
<protein>
    <submittedName>
        <fullName evidence="7">Gamma thionin</fullName>
    </submittedName>
</protein>
<evidence type="ECO:0000256" key="2">
    <source>
        <dbReference type="ARBA" id="ARBA00022525"/>
    </source>
</evidence>
<feature type="region of interest" description="Disordered" evidence="5">
    <location>
        <begin position="1"/>
        <end position="65"/>
    </location>
</feature>
<evidence type="ECO:0000256" key="1">
    <source>
        <dbReference type="ARBA" id="ARBA00004613"/>
    </source>
</evidence>
<proteinExistence type="predicted"/>
<dbReference type="PANTHER" id="PTHR33147">
    <property type="entry name" value="DEFENSIN-LIKE PROTEIN 1"/>
    <property type="match status" value="1"/>
</dbReference>
<dbReference type="PANTHER" id="PTHR33147:SF98">
    <property type="entry name" value="GAMMA-THIONIN-RELATED"/>
    <property type="match status" value="1"/>
</dbReference>